<dbReference type="HAMAP" id="MF_00061">
    <property type="entry name" value="IspE"/>
    <property type="match status" value="1"/>
</dbReference>
<comment type="catalytic activity">
    <reaction evidence="10">
        <text>4-CDP-2-C-methyl-D-erythritol + ATP = 4-CDP-2-C-methyl-D-erythritol 2-phosphate + ADP + H(+)</text>
        <dbReference type="Rhea" id="RHEA:18437"/>
        <dbReference type="ChEBI" id="CHEBI:15378"/>
        <dbReference type="ChEBI" id="CHEBI:30616"/>
        <dbReference type="ChEBI" id="CHEBI:57823"/>
        <dbReference type="ChEBI" id="CHEBI:57919"/>
        <dbReference type="ChEBI" id="CHEBI:456216"/>
        <dbReference type="EC" id="2.7.1.148"/>
    </reaction>
</comment>
<dbReference type="GO" id="GO:0050515">
    <property type="term" value="F:4-(cytidine 5'-diphospho)-2-C-methyl-D-erythritol kinase activity"/>
    <property type="evidence" value="ECO:0007669"/>
    <property type="project" value="UniProtKB-EC"/>
</dbReference>
<proteinExistence type="inferred from homology"/>
<dbReference type="Pfam" id="PF00288">
    <property type="entry name" value="GHMP_kinases_N"/>
    <property type="match status" value="1"/>
</dbReference>
<dbReference type="InterPro" id="IPR036554">
    <property type="entry name" value="GHMP_kinase_C_sf"/>
</dbReference>
<evidence type="ECO:0000259" key="11">
    <source>
        <dbReference type="Pfam" id="PF00288"/>
    </source>
</evidence>
<dbReference type="NCBIfam" id="TIGR00154">
    <property type="entry name" value="ispE"/>
    <property type="match status" value="1"/>
</dbReference>
<dbReference type="PANTHER" id="PTHR43527">
    <property type="entry name" value="4-DIPHOSPHOCYTIDYL-2-C-METHYL-D-ERYTHRITOL KINASE, CHLOROPLASTIC"/>
    <property type="match status" value="1"/>
</dbReference>
<dbReference type="InterPro" id="IPR014721">
    <property type="entry name" value="Ribsml_uS5_D2-typ_fold_subgr"/>
</dbReference>
<keyword evidence="5 10" id="KW-0547">Nucleotide-binding</keyword>
<dbReference type="RefSeq" id="WP_262992534.1">
    <property type="nucleotide sequence ID" value="NZ_JAOTJC010000006.1"/>
</dbReference>
<evidence type="ECO:0000256" key="3">
    <source>
        <dbReference type="ARBA" id="ARBA00017473"/>
    </source>
</evidence>
<evidence type="ECO:0000256" key="1">
    <source>
        <dbReference type="ARBA" id="ARBA00009684"/>
    </source>
</evidence>
<keyword evidence="7 10" id="KW-0067">ATP-binding</keyword>
<dbReference type="SUPFAM" id="SSF55060">
    <property type="entry name" value="GHMP Kinase, C-terminal domain"/>
    <property type="match status" value="1"/>
</dbReference>
<comment type="similarity">
    <text evidence="1 10">Belongs to the GHMP kinase family. IspE subfamily.</text>
</comment>
<evidence type="ECO:0000256" key="5">
    <source>
        <dbReference type="ARBA" id="ARBA00022741"/>
    </source>
</evidence>
<evidence type="ECO:0000256" key="2">
    <source>
        <dbReference type="ARBA" id="ARBA00012052"/>
    </source>
</evidence>
<feature type="active site" evidence="10">
    <location>
        <position position="142"/>
    </location>
</feature>
<comment type="pathway">
    <text evidence="10">Isoprenoid biosynthesis; isopentenyl diphosphate biosynthesis via DXP pathway; isopentenyl diphosphate from 1-deoxy-D-xylulose 5-phosphate: step 3/6.</text>
</comment>
<feature type="domain" description="GHMP kinase C-terminal" evidence="12">
    <location>
        <begin position="220"/>
        <end position="266"/>
    </location>
</feature>
<feature type="domain" description="GHMP kinase N-terminal" evidence="11">
    <location>
        <begin position="71"/>
        <end position="149"/>
    </location>
</feature>
<evidence type="ECO:0000313" key="13">
    <source>
        <dbReference type="EMBL" id="MCU7553833.1"/>
    </source>
</evidence>
<protein>
    <recommendedName>
        <fullName evidence="3 10">4-diphosphocytidyl-2-C-methyl-D-erythritol kinase</fullName>
        <shortName evidence="10">CMK</shortName>
        <ecNumber evidence="2 10">2.7.1.148</ecNumber>
    </recommendedName>
    <alternativeName>
        <fullName evidence="9 10">4-(cytidine-5'-diphospho)-2-C-methyl-D-erythritol kinase</fullName>
    </alternativeName>
</protein>
<comment type="function">
    <text evidence="10">Catalyzes the phosphorylation of the position 2 hydroxy group of 4-diphosphocytidyl-2C-methyl-D-erythritol.</text>
</comment>
<keyword evidence="14" id="KW-1185">Reference proteome</keyword>
<dbReference type="Pfam" id="PF08544">
    <property type="entry name" value="GHMP_kinases_C"/>
    <property type="match status" value="1"/>
</dbReference>
<evidence type="ECO:0000256" key="10">
    <source>
        <dbReference type="HAMAP-Rule" id="MF_00061"/>
    </source>
</evidence>
<keyword evidence="6 10" id="KW-0418">Kinase</keyword>
<feature type="binding site" evidence="10">
    <location>
        <begin position="100"/>
        <end position="110"/>
    </location>
    <ligand>
        <name>ATP</name>
        <dbReference type="ChEBI" id="CHEBI:30616"/>
    </ligand>
</feature>
<reference evidence="14" key="1">
    <citation type="submission" date="2023-07" db="EMBL/GenBank/DDBJ databases">
        <title>Study on multiphase classification of strain Alteromonas salexigens isolated from the Yellow Sea.</title>
        <authorList>
            <person name="Sun L."/>
        </authorList>
    </citation>
    <scope>NUCLEOTIDE SEQUENCE [LARGE SCALE GENOMIC DNA]</scope>
    <source>
        <strain evidence="14">ASW11-19</strain>
    </source>
</reference>
<evidence type="ECO:0000256" key="7">
    <source>
        <dbReference type="ARBA" id="ARBA00022840"/>
    </source>
</evidence>
<gene>
    <name evidence="10 13" type="primary">ispE</name>
    <name evidence="13" type="ORF">OCL06_04400</name>
</gene>
<organism evidence="13 14">
    <name type="scientific">Alteromonas salexigens</name>
    <dbReference type="NCBI Taxonomy" id="2982530"/>
    <lineage>
        <taxon>Bacteria</taxon>
        <taxon>Pseudomonadati</taxon>
        <taxon>Pseudomonadota</taxon>
        <taxon>Gammaproteobacteria</taxon>
        <taxon>Alteromonadales</taxon>
        <taxon>Alteromonadaceae</taxon>
        <taxon>Alteromonas/Salinimonas group</taxon>
        <taxon>Alteromonas</taxon>
    </lineage>
</organism>
<dbReference type="PANTHER" id="PTHR43527:SF2">
    <property type="entry name" value="4-DIPHOSPHOCYTIDYL-2-C-METHYL-D-ERYTHRITOL KINASE, CHLOROPLASTIC"/>
    <property type="match status" value="1"/>
</dbReference>
<evidence type="ECO:0000256" key="4">
    <source>
        <dbReference type="ARBA" id="ARBA00022679"/>
    </source>
</evidence>
<evidence type="ECO:0000256" key="9">
    <source>
        <dbReference type="ARBA" id="ARBA00032554"/>
    </source>
</evidence>
<dbReference type="Gene3D" id="3.30.230.10">
    <property type="match status" value="1"/>
</dbReference>
<evidence type="ECO:0000259" key="12">
    <source>
        <dbReference type="Pfam" id="PF08544"/>
    </source>
</evidence>
<dbReference type="EC" id="2.7.1.148" evidence="2 10"/>
<accession>A0ABT2VKL9</accession>
<dbReference type="InterPro" id="IPR020568">
    <property type="entry name" value="Ribosomal_Su5_D2-typ_SF"/>
</dbReference>
<dbReference type="Gene3D" id="3.30.70.890">
    <property type="entry name" value="GHMP kinase, C-terminal domain"/>
    <property type="match status" value="1"/>
</dbReference>
<dbReference type="Proteomes" id="UP001209257">
    <property type="component" value="Unassembled WGS sequence"/>
</dbReference>
<name>A0ABT2VKL9_9ALTE</name>
<dbReference type="InterPro" id="IPR004424">
    <property type="entry name" value="IspE"/>
</dbReference>
<evidence type="ECO:0000313" key="14">
    <source>
        <dbReference type="Proteomes" id="UP001209257"/>
    </source>
</evidence>
<dbReference type="PIRSF" id="PIRSF010376">
    <property type="entry name" value="IspE"/>
    <property type="match status" value="1"/>
</dbReference>
<dbReference type="InterPro" id="IPR006204">
    <property type="entry name" value="GHMP_kinase_N_dom"/>
</dbReference>
<sequence length="293" mass="31830">MADPLTSAAWWPSPAKLNLFLHILGRYENGYHQLQSLFQMLDYGDRLAFVTDESGSVRLQEPLAGVPNDENLVVRAARLLQPCANLPHAGVTIHLDKQLPMGGGIGGGSSNAATTLVALNVLWQCHLSEDELADIGLSLGADVPIFVRGLTAFAGGVGEQITPVAQPENWYLVVNPGIHISTADVFGADELPRNTAPIDWDSYQFETTGNDCQQIVCDRHPEVAKLLQWLVHYAPSRMTGTGACVFATFTDQNLARQVQAMLPAEWTSFVAKGVNQSPLKQKLQEVNATSDTR</sequence>
<dbReference type="InterPro" id="IPR013750">
    <property type="entry name" value="GHMP_kinase_C_dom"/>
</dbReference>
<dbReference type="SUPFAM" id="SSF54211">
    <property type="entry name" value="Ribosomal protein S5 domain 2-like"/>
    <property type="match status" value="1"/>
</dbReference>
<evidence type="ECO:0000256" key="8">
    <source>
        <dbReference type="ARBA" id="ARBA00023229"/>
    </source>
</evidence>
<keyword evidence="8 10" id="KW-0414">Isoprene biosynthesis</keyword>
<keyword evidence="4 10" id="KW-0808">Transferase</keyword>
<evidence type="ECO:0000256" key="6">
    <source>
        <dbReference type="ARBA" id="ARBA00022777"/>
    </source>
</evidence>
<feature type="active site" evidence="10">
    <location>
        <position position="16"/>
    </location>
</feature>
<dbReference type="GO" id="GO:0016746">
    <property type="term" value="F:acyltransferase activity"/>
    <property type="evidence" value="ECO:0007669"/>
    <property type="project" value="UniProtKB-KW"/>
</dbReference>
<dbReference type="EMBL" id="JAOTJC010000006">
    <property type="protein sequence ID" value="MCU7553833.1"/>
    <property type="molecule type" value="Genomic_DNA"/>
</dbReference>
<comment type="caution">
    <text evidence="13">The sequence shown here is derived from an EMBL/GenBank/DDBJ whole genome shotgun (WGS) entry which is preliminary data.</text>
</comment>
<keyword evidence="13" id="KW-0012">Acyltransferase</keyword>